<evidence type="ECO:0000256" key="1">
    <source>
        <dbReference type="SAM" id="MobiDB-lite"/>
    </source>
</evidence>
<feature type="compositionally biased region" description="Low complexity" evidence="1">
    <location>
        <begin position="59"/>
        <end position="72"/>
    </location>
</feature>
<dbReference type="AlphaFoldDB" id="A0A914HU50"/>
<protein>
    <submittedName>
        <fullName evidence="3">Uncharacterized protein</fullName>
    </submittedName>
</protein>
<proteinExistence type="predicted"/>
<reference evidence="3" key="1">
    <citation type="submission" date="2022-11" db="UniProtKB">
        <authorList>
            <consortium name="WormBaseParasite"/>
        </authorList>
    </citation>
    <scope>IDENTIFICATION</scope>
</reference>
<evidence type="ECO:0000313" key="3">
    <source>
        <dbReference type="WBParaSite" id="Gr19_v10_g3788.t1"/>
    </source>
</evidence>
<dbReference type="Proteomes" id="UP000887572">
    <property type="component" value="Unplaced"/>
</dbReference>
<name>A0A914HU50_GLORO</name>
<sequence length="99" mass="10779">MRLRQVGSVLLIGGQKGTTTTEELDNETDESESTKHSKKLAPSTKRPRRPRASKRPKTPETTATNAAAAAPHPSAMPAVLLPFCLPLFFRHLTVNVFDG</sequence>
<accession>A0A914HU50</accession>
<evidence type="ECO:0000313" key="2">
    <source>
        <dbReference type="Proteomes" id="UP000887572"/>
    </source>
</evidence>
<feature type="region of interest" description="Disordered" evidence="1">
    <location>
        <begin position="1"/>
        <end position="72"/>
    </location>
</feature>
<keyword evidence="2" id="KW-1185">Reference proteome</keyword>
<dbReference type="WBParaSite" id="Gr19_v10_g3788.t1">
    <property type="protein sequence ID" value="Gr19_v10_g3788.t1"/>
    <property type="gene ID" value="Gr19_v10_g3788"/>
</dbReference>
<feature type="compositionally biased region" description="Acidic residues" evidence="1">
    <location>
        <begin position="22"/>
        <end position="31"/>
    </location>
</feature>
<feature type="compositionally biased region" description="Basic residues" evidence="1">
    <location>
        <begin position="45"/>
        <end position="56"/>
    </location>
</feature>
<organism evidence="2 3">
    <name type="scientific">Globodera rostochiensis</name>
    <name type="common">Golden nematode worm</name>
    <name type="synonym">Heterodera rostochiensis</name>
    <dbReference type="NCBI Taxonomy" id="31243"/>
    <lineage>
        <taxon>Eukaryota</taxon>
        <taxon>Metazoa</taxon>
        <taxon>Ecdysozoa</taxon>
        <taxon>Nematoda</taxon>
        <taxon>Chromadorea</taxon>
        <taxon>Rhabditida</taxon>
        <taxon>Tylenchina</taxon>
        <taxon>Tylenchomorpha</taxon>
        <taxon>Tylenchoidea</taxon>
        <taxon>Heteroderidae</taxon>
        <taxon>Heteroderinae</taxon>
        <taxon>Globodera</taxon>
    </lineage>
</organism>